<keyword evidence="2" id="KW-1185">Reference proteome</keyword>
<dbReference type="EMBL" id="SMMG02000005">
    <property type="protein sequence ID" value="KAA3473314.1"/>
    <property type="molecule type" value="Genomic_DNA"/>
</dbReference>
<organism evidence="1 2">
    <name type="scientific">Gossypium australe</name>
    <dbReference type="NCBI Taxonomy" id="47621"/>
    <lineage>
        <taxon>Eukaryota</taxon>
        <taxon>Viridiplantae</taxon>
        <taxon>Streptophyta</taxon>
        <taxon>Embryophyta</taxon>
        <taxon>Tracheophyta</taxon>
        <taxon>Spermatophyta</taxon>
        <taxon>Magnoliopsida</taxon>
        <taxon>eudicotyledons</taxon>
        <taxon>Gunneridae</taxon>
        <taxon>Pentapetalae</taxon>
        <taxon>rosids</taxon>
        <taxon>malvids</taxon>
        <taxon>Malvales</taxon>
        <taxon>Malvaceae</taxon>
        <taxon>Malvoideae</taxon>
        <taxon>Gossypium</taxon>
    </lineage>
</organism>
<comment type="caution">
    <text evidence="1">The sequence shown here is derived from an EMBL/GenBank/DDBJ whole genome shotgun (WGS) entry which is preliminary data.</text>
</comment>
<accession>A0A5B6VWF2</accession>
<sequence length="125" mass="13819">MPIEDLILMTAGLRQDVVCCLVAILSPGALRNSRSYCRGGIKNATADIMWLESLLEELHVQLDDKTVLWCDNSTAVLHSKFKHVELDLYFVLGRVAAGKLIVEVPASHQVVDILSNLCLHCSFAK</sequence>
<name>A0A5B6VWF2_9ROSI</name>
<evidence type="ECO:0000313" key="1">
    <source>
        <dbReference type="EMBL" id="KAA3473314.1"/>
    </source>
</evidence>
<dbReference type="CDD" id="cd09272">
    <property type="entry name" value="RNase_HI_RT_Ty1"/>
    <property type="match status" value="1"/>
</dbReference>
<gene>
    <name evidence="1" type="ORF">EPI10_023705</name>
</gene>
<proteinExistence type="predicted"/>
<dbReference type="AlphaFoldDB" id="A0A5B6VWF2"/>
<reference evidence="2" key="1">
    <citation type="journal article" date="2019" name="Plant Biotechnol. J.">
        <title>Genome sequencing of the Australian wild diploid species Gossypium australe highlights disease resistance and delayed gland morphogenesis.</title>
        <authorList>
            <person name="Cai Y."/>
            <person name="Cai X."/>
            <person name="Wang Q."/>
            <person name="Wang P."/>
            <person name="Zhang Y."/>
            <person name="Cai C."/>
            <person name="Xu Y."/>
            <person name="Wang K."/>
            <person name="Zhou Z."/>
            <person name="Wang C."/>
            <person name="Geng S."/>
            <person name="Li B."/>
            <person name="Dong Q."/>
            <person name="Hou Y."/>
            <person name="Wang H."/>
            <person name="Ai P."/>
            <person name="Liu Z."/>
            <person name="Yi F."/>
            <person name="Sun M."/>
            <person name="An G."/>
            <person name="Cheng J."/>
            <person name="Zhang Y."/>
            <person name="Shi Q."/>
            <person name="Xie Y."/>
            <person name="Shi X."/>
            <person name="Chang Y."/>
            <person name="Huang F."/>
            <person name="Chen Y."/>
            <person name="Hong S."/>
            <person name="Mi L."/>
            <person name="Sun Q."/>
            <person name="Zhang L."/>
            <person name="Zhou B."/>
            <person name="Peng R."/>
            <person name="Zhang X."/>
            <person name="Liu F."/>
        </authorList>
    </citation>
    <scope>NUCLEOTIDE SEQUENCE [LARGE SCALE GENOMIC DNA]</scope>
    <source>
        <strain evidence="2">cv. PA1801</strain>
    </source>
</reference>
<dbReference type="Proteomes" id="UP000325315">
    <property type="component" value="Unassembled WGS sequence"/>
</dbReference>
<evidence type="ECO:0000313" key="2">
    <source>
        <dbReference type="Proteomes" id="UP000325315"/>
    </source>
</evidence>
<protein>
    <submittedName>
        <fullName evidence="1">Putative N-acetyl-gamma-glutamyl-phosphate reductase, chloroplastic</fullName>
    </submittedName>
</protein>